<name>A0A290ZDR8_9PSEU</name>
<protein>
    <submittedName>
        <fullName evidence="3">Uncharacterized protein</fullName>
    </submittedName>
</protein>
<keyword evidence="2" id="KW-1133">Transmembrane helix</keyword>
<sequence>MKKINSPVLVAFALLGALIGPIGIFSASDWQLLGWLSLFGSFFLFFCIAKRPIAFLVGLLLFMLYVSMLIFFVTPWWYSLHGERVDGCVLVDSEYRSGGRRSPSYYDYRFQCGDRVLESTSKSVKSVEVGDTVSLLVDSTGLLPAVAPVPNEENAPYGPYALGAYYLLSMGSVLVAARLPEPVDRPKPKPKRRPAGPLNGDFL</sequence>
<dbReference type="Proteomes" id="UP000218505">
    <property type="component" value="Chromosome"/>
</dbReference>
<feature type="transmembrane region" description="Helical" evidence="2">
    <location>
        <begin position="32"/>
        <end position="49"/>
    </location>
</feature>
<dbReference type="KEGG" id="apre:CNX65_30895"/>
<dbReference type="AlphaFoldDB" id="A0A290ZDR8"/>
<evidence type="ECO:0000256" key="1">
    <source>
        <dbReference type="SAM" id="MobiDB-lite"/>
    </source>
</evidence>
<keyword evidence="2" id="KW-0472">Membrane</keyword>
<reference evidence="3" key="1">
    <citation type="submission" date="2017-09" db="EMBL/GenBank/DDBJ databases">
        <title>Complete Genome Sequence of ansamitocin-producing Bacterium Actinosynnema pretiosum X47.</title>
        <authorList>
            <person name="Cao G."/>
            <person name="Zong G."/>
            <person name="Zhong C."/>
            <person name="Fu J."/>
        </authorList>
    </citation>
    <scope>NUCLEOTIDE SEQUENCE [LARGE SCALE GENOMIC DNA]</scope>
    <source>
        <strain evidence="3">X47</strain>
    </source>
</reference>
<organism evidence="3 4">
    <name type="scientific">Actinosynnema pretiosum</name>
    <dbReference type="NCBI Taxonomy" id="42197"/>
    <lineage>
        <taxon>Bacteria</taxon>
        <taxon>Bacillati</taxon>
        <taxon>Actinomycetota</taxon>
        <taxon>Actinomycetes</taxon>
        <taxon>Pseudonocardiales</taxon>
        <taxon>Pseudonocardiaceae</taxon>
        <taxon>Actinosynnema</taxon>
    </lineage>
</organism>
<keyword evidence="2" id="KW-0812">Transmembrane</keyword>
<dbReference type="RefSeq" id="WP_096496886.1">
    <property type="nucleotide sequence ID" value="NZ_CP023445.1"/>
</dbReference>
<gene>
    <name evidence="3" type="ORF">CNX65_30895</name>
</gene>
<feature type="region of interest" description="Disordered" evidence="1">
    <location>
        <begin position="181"/>
        <end position="203"/>
    </location>
</feature>
<keyword evidence="4" id="KW-1185">Reference proteome</keyword>
<proteinExistence type="predicted"/>
<evidence type="ECO:0000313" key="4">
    <source>
        <dbReference type="Proteomes" id="UP000218505"/>
    </source>
</evidence>
<evidence type="ECO:0000256" key="2">
    <source>
        <dbReference type="SAM" id="Phobius"/>
    </source>
</evidence>
<evidence type="ECO:0000313" key="3">
    <source>
        <dbReference type="EMBL" id="ATE57158.1"/>
    </source>
</evidence>
<feature type="transmembrane region" description="Helical" evidence="2">
    <location>
        <begin position="56"/>
        <end position="78"/>
    </location>
</feature>
<feature type="transmembrane region" description="Helical" evidence="2">
    <location>
        <begin position="7"/>
        <end position="26"/>
    </location>
</feature>
<dbReference type="EMBL" id="CP023445">
    <property type="protein sequence ID" value="ATE57158.1"/>
    <property type="molecule type" value="Genomic_DNA"/>
</dbReference>
<accession>A0A290ZDR8</accession>